<dbReference type="AlphaFoldDB" id="A0A6M3L743"/>
<dbReference type="EMBL" id="MT142913">
    <property type="protein sequence ID" value="QJA90450.1"/>
    <property type="molecule type" value="Genomic_DNA"/>
</dbReference>
<name>A0A6M3L743_9ZZZZ</name>
<proteinExistence type="predicted"/>
<protein>
    <submittedName>
        <fullName evidence="1">Uncharacterized protein</fullName>
    </submittedName>
</protein>
<organism evidence="1">
    <name type="scientific">viral metagenome</name>
    <dbReference type="NCBI Taxonomy" id="1070528"/>
    <lineage>
        <taxon>unclassified sequences</taxon>
        <taxon>metagenomes</taxon>
        <taxon>organismal metagenomes</taxon>
    </lineage>
</organism>
<gene>
    <name evidence="1" type="ORF">MM415B02375_0009</name>
</gene>
<sequence length="65" mass="7670">MKKRVRTEALEQLSELWVDACVELWDMTNDRPYLKDVATQWDAFRFVYMKMVEPDGSGRRSLGEA</sequence>
<reference evidence="1" key="1">
    <citation type="submission" date="2020-03" db="EMBL/GenBank/DDBJ databases">
        <title>The deep terrestrial virosphere.</title>
        <authorList>
            <person name="Holmfeldt K."/>
            <person name="Nilsson E."/>
            <person name="Simone D."/>
            <person name="Lopez-Fernandez M."/>
            <person name="Wu X."/>
            <person name="de Brujin I."/>
            <person name="Lundin D."/>
            <person name="Andersson A."/>
            <person name="Bertilsson S."/>
            <person name="Dopson M."/>
        </authorList>
    </citation>
    <scope>NUCLEOTIDE SEQUENCE</scope>
    <source>
        <strain evidence="1">MM415B02375</strain>
    </source>
</reference>
<evidence type="ECO:0000313" key="1">
    <source>
        <dbReference type="EMBL" id="QJA90450.1"/>
    </source>
</evidence>
<accession>A0A6M3L743</accession>